<evidence type="ECO:0000256" key="4">
    <source>
        <dbReference type="ARBA" id="ARBA00023157"/>
    </source>
</evidence>
<dbReference type="GO" id="GO:0007157">
    <property type="term" value="P:heterophilic cell-cell adhesion via plasma membrane cell adhesion molecules"/>
    <property type="evidence" value="ECO:0007669"/>
    <property type="project" value="TreeGrafter"/>
</dbReference>
<reference evidence="11" key="1">
    <citation type="submission" date="2021-10" db="EMBL/GenBank/DDBJ databases">
        <title>Tropical sea cucumber genome reveals ecological adaptation and Cuvierian tubules defense mechanism.</title>
        <authorList>
            <person name="Chen T."/>
        </authorList>
    </citation>
    <scope>NUCLEOTIDE SEQUENCE</scope>
    <source>
        <strain evidence="11">Nanhai2018</strain>
        <tissue evidence="11">Muscle</tissue>
    </source>
</reference>
<dbReference type="EMBL" id="JAIZAY010000020">
    <property type="protein sequence ID" value="KAJ8022635.1"/>
    <property type="molecule type" value="Genomic_DNA"/>
</dbReference>
<dbReference type="OrthoDB" id="6162427at2759"/>
<dbReference type="InterPro" id="IPR057909">
    <property type="entry name" value="NRG2_N"/>
</dbReference>
<feature type="disulfide bond" evidence="5">
    <location>
        <begin position="447"/>
        <end position="464"/>
    </location>
</feature>
<evidence type="ECO:0000256" key="6">
    <source>
        <dbReference type="SAM" id="MobiDB-lite"/>
    </source>
</evidence>
<dbReference type="PANTHER" id="PTHR24049">
    <property type="entry name" value="CRUMBS FAMILY MEMBER"/>
    <property type="match status" value="1"/>
</dbReference>
<dbReference type="GO" id="GO:0032991">
    <property type="term" value="C:protein-containing complex"/>
    <property type="evidence" value="ECO:0007669"/>
    <property type="project" value="TreeGrafter"/>
</dbReference>
<comment type="caution">
    <text evidence="11">The sequence shown here is derived from an EMBL/GenBank/DDBJ whole genome shotgun (WGS) entry which is preliminary data.</text>
</comment>
<feature type="chain" id="PRO_5040323837" evidence="8">
    <location>
        <begin position="30"/>
        <end position="561"/>
    </location>
</feature>
<evidence type="ECO:0000256" key="3">
    <source>
        <dbReference type="ARBA" id="ARBA00022737"/>
    </source>
</evidence>
<dbReference type="SUPFAM" id="SSF48726">
    <property type="entry name" value="Immunoglobulin"/>
    <property type="match status" value="1"/>
</dbReference>
<feature type="domain" description="Ig-like" evidence="10">
    <location>
        <begin position="148"/>
        <end position="238"/>
    </location>
</feature>
<feature type="disulfide bond" evidence="5">
    <location>
        <begin position="339"/>
        <end position="348"/>
    </location>
</feature>
<feature type="transmembrane region" description="Helical" evidence="7">
    <location>
        <begin position="500"/>
        <end position="524"/>
    </location>
</feature>
<evidence type="ECO:0000256" key="2">
    <source>
        <dbReference type="ARBA" id="ARBA00022729"/>
    </source>
</evidence>
<organism evidence="11 12">
    <name type="scientific">Holothuria leucospilota</name>
    <name type="common">Black long sea cucumber</name>
    <name type="synonym">Mertensiothuria leucospilota</name>
    <dbReference type="NCBI Taxonomy" id="206669"/>
    <lineage>
        <taxon>Eukaryota</taxon>
        <taxon>Metazoa</taxon>
        <taxon>Echinodermata</taxon>
        <taxon>Eleutherozoa</taxon>
        <taxon>Echinozoa</taxon>
        <taxon>Holothuroidea</taxon>
        <taxon>Aspidochirotacea</taxon>
        <taxon>Aspidochirotida</taxon>
        <taxon>Holothuriidae</taxon>
        <taxon>Holothuria</taxon>
    </lineage>
</organism>
<dbReference type="InterPro" id="IPR013783">
    <property type="entry name" value="Ig-like_fold"/>
</dbReference>
<evidence type="ECO:0000256" key="5">
    <source>
        <dbReference type="PROSITE-ProRule" id="PRU00076"/>
    </source>
</evidence>
<comment type="caution">
    <text evidence="5">Lacks conserved residue(s) required for the propagation of feature annotation.</text>
</comment>
<dbReference type="InterPro" id="IPR003598">
    <property type="entry name" value="Ig_sub2"/>
</dbReference>
<keyword evidence="7" id="KW-0472">Membrane</keyword>
<keyword evidence="1 5" id="KW-0245">EGF-like domain</keyword>
<protein>
    <submittedName>
        <fullName evidence="11">Low-density lipoprotein receptor-related protein 1B</fullName>
    </submittedName>
</protein>
<keyword evidence="7" id="KW-1133">Transmembrane helix</keyword>
<dbReference type="PROSITE" id="PS50835">
    <property type="entry name" value="IG_LIKE"/>
    <property type="match status" value="1"/>
</dbReference>
<evidence type="ECO:0000256" key="1">
    <source>
        <dbReference type="ARBA" id="ARBA00022536"/>
    </source>
</evidence>
<dbReference type="PROSITE" id="PS00022">
    <property type="entry name" value="EGF_1"/>
    <property type="match status" value="1"/>
</dbReference>
<dbReference type="Proteomes" id="UP001152320">
    <property type="component" value="Chromosome 20"/>
</dbReference>
<dbReference type="PROSITE" id="PS01186">
    <property type="entry name" value="EGF_2"/>
    <property type="match status" value="1"/>
</dbReference>
<dbReference type="Pfam" id="PF00008">
    <property type="entry name" value="EGF"/>
    <property type="match status" value="2"/>
</dbReference>
<evidence type="ECO:0000259" key="10">
    <source>
        <dbReference type="PROSITE" id="PS50835"/>
    </source>
</evidence>
<dbReference type="Pfam" id="PF13927">
    <property type="entry name" value="Ig_3"/>
    <property type="match status" value="1"/>
</dbReference>
<dbReference type="SMART" id="SM00408">
    <property type="entry name" value="IGc2"/>
    <property type="match status" value="1"/>
</dbReference>
<dbReference type="InterPro" id="IPR000742">
    <property type="entry name" value="EGF"/>
</dbReference>
<dbReference type="InterPro" id="IPR007110">
    <property type="entry name" value="Ig-like_dom"/>
</dbReference>
<keyword evidence="12" id="KW-1185">Reference proteome</keyword>
<feature type="domain" description="EGF-like" evidence="9">
    <location>
        <begin position="435"/>
        <end position="477"/>
    </location>
</feature>
<feature type="signal peptide" evidence="8">
    <location>
        <begin position="1"/>
        <end position="29"/>
    </location>
</feature>
<evidence type="ECO:0000256" key="7">
    <source>
        <dbReference type="SAM" id="Phobius"/>
    </source>
</evidence>
<dbReference type="Pfam" id="PF25518">
    <property type="entry name" value="NRG2_N"/>
    <property type="match status" value="1"/>
</dbReference>
<dbReference type="SUPFAM" id="SSF57196">
    <property type="entry name" value="EGF/Laminin"/>
    <property type="match status" value="3"/>
</dbReference>
<proteinExistence type="predicted"/>
<evidence type="ECO:0000313" key="11">
    <source>
        <dbReference type="EMBL" id="KAJ8022635.1"/>
    </source>
</evidence>
<evidence type="ECO:0000313" key="12">
    <source>
        <dbReference type="Proteomes" id="UP001152320"/>
    </source>
</evidence>
<dbReference type="GO" id="GO:0005886">
    <property type="term" value="C:plasma membrane"/>
    <property type="evidence" value="ECO:0007669"/>
    <property type="project" value="TreeGrafter"/>
</dbReference>
<dbReference type="PANTHER" id="PTHR24049:SF22">
    <property type="entry name" value="DROSOPHILA CRUMBS HOMOLOG"/>
    <property type="match status" value="1"/>
</dbReference>
<feature type="region of interest" description="Disordered" evidence="6">
    <location>
        <begin position="536"/>
        <end position="561"/>
    </location>
</feature>
<dbReference type="AlphaFoldDB" id="A0A9Q0YJW4"/>
<evidence type="ECO:0000259" key="9">
    <source>
        <dbReference type="PROSITE" id="PS50026"/>
    </source>
</evidence>
<dbReference type="InterPro" id="IPR036179">
    <property type="entry name" value="Ig-like_dom_sf"/>
</dbReference>
<evidence type="ECO:0000256" key="8">
    <source>
        <dbReference type="SAM" id="SignalP"/>
    </source>
</evidence>
<dbReference type="SMART" id="SM00181">
    <property type="entry name" value="EGF"/>
    <property type="match status" value="5"/>
</dbReference>
<feature type="domain" description="EGF-like" evidence="9">
    <location>
        <begin position="312"/>
        <end position="349"/>
    </location>
</feature>
<keyword evidence="7" id="KW-0812">Transmembrane</keyword>
<feature type="domain" description="EGF-like" evidence="9">
    <location>
        <begin position="389"/>
        <end position="431"/>
    </location>
</feature>
<dbReference type="PROSITE" id="PS50026">
    <property type="entry name" value="EGF_3"/>
    <property type="match status" value="3"/>
</dbReference>
<keyword evidence="11" id="KW-0449">Lipoprotein</keyword>
<gene>
    <name evidence="11" type="ORF">HOLleu_37592</name>
</gene>
<dbReference type="Gene3D" id="2.60.40.10">
    <property type="entry name" value="Immunoglobulins"/>
    <property type="match status" value="1"/>
</dbReference>
<keyword evidence="2 8" id="KW-0732">Signal</keyword>
<keyword evidence="4 5" id="KW-1015">Disulfide bond</keyword>
<feature type="disulfide bond" evidence="5">
    <location>
        <begin position="401"/>
        <end position="418"/>
    </location>
</feature>
<sequence length="561" mass="62034">MAGLILRSWMCQCLLVVILLCYRTFLVNSQIQCETQEATDLKTYRTPIVVEGEILDSTNNLSARIKVKRDCKKLSGNALKSERIKVIGFGSLNPCIEDVSEFETERNYMFYINVTDTPGEFQLTGNPDVADKKVRRVVKSTVNNGGPPKFTSSLKRKRLVEGTEYLAKCSATGNPLPDITWKKDNITIAHTTIPGLRIRTKKKKKTSSQLRIKRVKEAIHEGSYSCIANNHVDEPIVTSGLLQICALKCEHGELNSKRCQCKCEKGWIGTNCDCPVLNCGNGSFNRDLCQCECDDGYIIENGTCVELNYDKIQRLCDSGEYCANSGTCAEKDGNIFCNCRSDVTGPRCETFLCEKQCQNGGTLDPVLCRCSCDGNFTGATCDVPIDKHHHLPCTSTYAGYCLNGGTCTLIGALQSPSCLCPVGYKNSQRCEKLDLNSPCYQNGNYYCLNGGTCLLVAEENRIECICPPLYRGSPRCGLHKQNVHETTPNTGFSFKDNSKKLIICIAIIFISIIIVIGLLLLGYIKNKHIKEEMECSGEGTSRVDREAERTSSGALPEDGRN</sequence>
<keyword evidence="3" id="KW-0677">Repeat</keyword>
<dbReference type="Gene3D" id="2.10.25.10">
    <property type="entry name" value="Laminin"/>
    <property type="match status" value="3"/>
</dbReference>
<name>A0A9Q0YJW4_HOLLE</name>
<dbReference type="GO" id="GO:0045197">
    <property type="term" value="P:establishment or maintenance of epithelial cell apical/basal polarity"/>
    <property type="evidence" value="ECO:0007669"/>
    <property type="project" value="TreeGrafter"/>
</dbReference>
<dbReference type="InterPro" id="IPR051022">
    <property type="entry name" value="Notch_Cell-Fate_Det"/>
</dbReference>
<accession>A0A9Q0YJW4</accession>
<keyword evidence="11" id="KW-0675">Receptor</keyword>